<dbReference type="EMBL" id="QUQM01000003">
    <property type="protein sequence ID" value="KAA8648400.1"/>
    <property type="molecule type" value="Genomic_DNA"/>
</dbReference>
<name>A0A5M9MSS6_9EURO</name>
<dbReference type="AlphaFoldDB" id="A0A5M9MSS6"/>
<organism evidence="1 2">
    <name type="scientific">Aspergillus tanneri</name>
    <dbReference type="NCBI Taxonomy" id="1220188"/>
    <lineage>
        <taxon>Eukaryota</taxon>
        <taxon>Fungi</taxon>
        <taxon>Dikarya</taxon>
        <taxon>Ascomycota</taxon>
        <taxon>Pezizomycotina</taxon>
        <taxon>Eurotiomycetes</taxon>
        <taxon>Eurotiomycetidae</taxon>
        <taxon>Eurotiales</taxon>
        <taxon>Aspergillaceae</taxon>
        <taxon>Aspergillus</taxon>
        <taxon>Aspergillus subgen. Circumdati</taxon>
    </lineage>
</organism>
<dbReference type="GeneID" id="54326987"/>
<comment type="caution">
    <text evidence="1">The sequence shown here is derived from an EMBL/GenBank/DDBJ whole genome shotgun (WGS) entry which is preliminary data.</text>
</comment>
<sequence>MTLISLHGNDTESSALNSIPHARRQVVYQGSLASVIAKIDAHKSTVTEMREDQTPRIVTITGRAIHLSVPENLDPCALDVADLLVEDVTTLQLCGLAAQSPMSSPDFIVLAMSRMILHDQFWGTLASTLSLLEQRYSVTQRPASLSGPEQYGERSSLPPMPCKTTVDCDTFADLPVTHRLDRQLEANTEIPSSGPDSPHLAQSGLEDKTFYGQSQSTGPPGCNHHLLNYWGIFERKPGLSRSACIGSLDNS</sequence>
<accession>A0A5M9MSS6</accession>
<evidence type="ECO:0000313" key="2">
    <source>
        <dbReference type="Proteomes" id="UP000324241"/>
    </source>
</evidence>
<evidence type="ECO:0000313" key="1">
    <source>
        <dbReference type="EMBL" id="KAA8648400.1"/>
    </source>
</evidence>
<dbReference type="VEuPathDB" id="FungiDB:EYZ11_000364"/>
<dbReference type="RefSeq" id="XP_033427761.1">
    <property type="nucleotide sequence ID" value="XM_033568955.1"/>
</dbReference>
<reference evidence="1 2" key="1">
    <citation type="submission" date="2019-08" db="EMBL/GenBank/DDBJ databases">
        <title>The genome sequence of a newly discovered highly antifungal drug resistant Aspergillus species, Aspergillus tanneri NIH 1004.</title>
        <authorList>
            <person name="Mounaud S."/>
            <person name="Singh I."/>
            <person name="Joardar V."/>
            <person name="Pakala S."/>
            <person name="Pakala S."/>
            <person name="Venepally P."/>
            <person name="Chung J.K."/>
            <person name="Losada L."/>
            <person name="Nierman W.C."/>
        </authorList>
    </citation>
    <scope>NUCLEOTIDE SEQUENCE [LARGE SCALE GENOMIC DNA]</scope>
    <source>
        <strain evidence="1 2">NIH1004</strain>
    </source>
</reference>
<protein>
    <submittedName>
        <fullName evidence="1">Uncharacterized protein</fullName>
    </submittedName>
</protein>
<gene>
    <name evidence="1" type="ORF">ATNIH1004_004285</name>
</gene>
<dbReference type="Proteomes" id="UP000324241">
    <property type="component" value="Unassembled WGS sequence"/>
</dbReference>
<proteinExistence type="predicted"/>